<feature type="region of interest" description="Disordered" evidence="2">
    <location>
        <begin position="1"/>
        <end position="61"/>
    </location>
</feature>
<feature type="region of interest" description="Disordered" evidence="2">
    <location>
        <begin position="98"/>
        <end position="131"/>
    </location>
</feature>
<keyword evidence="5" id="KW-1185">Reference proteome</keyword>
<dbReference type="EMBL" id="QXFU01000749">
    <property type="protein sequence ID" value="KAE9021975.1"/>
    <property type="molecule type" value="Genomic_DNA"/>
</dbReference>
<evidence type="ECO:0000313" key="3">
    <source>
        <dbReference type="EMBL" id="KAE9021975.1"/>
    </source>
</evidence>
<feature type="region of interest" description="Disordered" evidence="2">
    <location>
        <begin position="479"/>
        <end position="527"/>
    </location>
</feature>
<evidence type="ECO:0000313" key="4">
    <source>
        <dbReference type="EMBL" id="KAE9327190.1"/>
    </source>
</evidence>
<keyword evidence="1" id="KW-0175">Coiled coil</keyword>
<feature type="region of interest" description="Disordered" evidence="2">
    <location>
        <begin position="361"/>
        <end position="409"/>
    </location>
</feature>
<gene>
    <name evidence="3" type="ORF">PR002_g12102</name>
    <name evidence="4" type="ORF">PR003_g16075</name>
</gene>
<feature type="compositionally biased region" description="Pro residues" evidence="2">
    <location>
        <begin position="104"/>
        <end position="113"/>
    </location>
</feature>
<proteinExistence type="predicted"/>
<feature type="compositionally biased region" description="Low complexity" evidence="2">
    <location>
        <begin position="374"/>
        <end position="387"/>
    </location>
</feature>
<feature type="compositionally biased region" description="Low complexity" evidence="2">
    <location>
        <begin position="499"/>
        <end position="509"/>
    </location>
</feature>
<feature type="coiled-coil region" evidence="1">
    <location>
        <begin position="288"/>
        <end position="315"/>
    </location>
</feature>
<name>A0A6A4EJF9_9STRA</name>
<dbReference type="OrthoDB" id="1716327at2759"/>
<dbReference type="Pfam" id="PF14223">
    <property type="entry name" value="Retrotran_gag_2"/>
    <property type="match status" value="1"/>
</dbReference>
<dbReference type="AlphaFoldDB" id="A0A6A4EJF9"/>
<feature type="region of interest" description="Disordered" evidence="2">
    <location>
        <begin position="437"/>
        <end position="456"/>
    </location>
</feature>
<accession>A0A6A4EJF9</accession>
<feature type="compositionally biased region" description="Polar residues" evidence="2">
    <location>
        <begin position="30"/>
        <end position="60"/>
    </location>
</feature>
<organism evidence="4 5">
    <name type="scientific">Phytophthora rubi</name>
    <dbReference type="NCBI Taxonomy" id="129364"/>
    <lineage>
        <taxon>Eukaryota</taxon>
        <taxon>Sar</taxon>
        <taxon>Stramenopiles</taxon>
        <taxon>Oomycota</taxon>
        <taxon>Peronosporomycetes</taxon>
        <taxon>Peronosporales</taxon>
        <taxon>Peronosporaceae</taxon>
        <taxon>Phytophthora</taxon>
    </lineage>
</organism>
<evidence type="ECO:0000256" key="2">
    <source>
        <dbReference type="SAM" id="MobiDB-lite"/>
    </source>
</evidence>
<feature type="compositionally biased region" description="Basic residues" evidence="2">
    <location>
        <begin position="388"/>
        <end position="400"/>
    </location>
</feature>
<dbReference type="Proteomes" id="UP000435112">
    <property type="component" value="Unassembled WGS sequence"/>
</dbReference>
<evidence type="ECO:0000256" key="1">
    <source>
        <dbReference type="SAM" id="Coils"/>
    </source>
</evidence>
<comment type="caution">
    <text evidence="4">The sequence shown here is derived from an EMBL/GenBank/DDBJ whole genome shotgun (WGS) entry which is preliminary data.</text>
</comment>
<sequence length="677" mass="74463">MSPIRAQRSTDVASGVDDTTGQDEDEVLTNPDNATQRLAESVQRSRTFSNGDSATDQTDLALSHDETERLVRSLAGTRGGRTLIRVLLEGLSHLAHSVSAPSIGNPPPQPPSDPGSEGSSHGGRDPDEQSQGSAALLDNTLAGGRYDNRELAEYTKVLRNSAPIQLPQLYSKSDYKAWKSEVPLHFEPRGLGDITYGGERYDVVEGLRRQKYTAWYTARNDKAFSALALSLSVNLRATFRIDELRDNMEAASVLWSFITKHFEAGDGINPDYLMRDLMMRMMQTNEKVDAYAEDIEKKATKLRQAKGEFEEWQQASLLLSNSVLVFPDVTREYANWLNSNDRKTLKLATVLQRLRAAEHQRQQLESQSQPATRAVAPVAQVSASQGSTRKRSKQQRKRSKGAYDKKARSNCGNCGAEGHWWLECTETTGKPLKPELEKRKKDKLQGRQPPTSLVNSVRVVQLDEHAAAPRQLFDAISLTSPPSAAETMRDGSATTAQATSPVYSPTSPTSDEEETKSQGPQQTPPVAPTLATAEKQVQQALQTLVATAAKSQWEGAAPRGPPPTWEQVLYHMGQGLKEGMVTKVTVLAHLDAKNGMECNEVMIIKDANLNEAARIHVTTAMVGHHEDVEDRRQEGAAGLLCEDATMGLRVDHQDGAEARHRLKALDAGGTRRHVDRP</sequence>
<dbReference type="EMBL" id="QXFT01001153">
    <property type="protein sequence ID" value="KAE9327190.1"/>
    <property type="molecule type" value="Genomic_DNA"/>
</dbReference>
<dbReference type="Proteomes" id="UP000434957">
    <property type="component" value="Unassembled WGS sequence"/>
</dbReference>
<reference evidence="4 5" key="1">
    <citation type="submission" date="2018-08" db="EMBL/GenBank/DDBJ databases">
        <title>Genomic investigation of the strawberry pathogen Phytophthora fragariae indicates pathogenicity is determined by transcriptional variation in three key races.</title>
        <authorList>
            <person name="Adams T.M."/>
            <person name="Armitage A.D."/>
            <person name="Sobczyk M.K."/>
            <person name="Bates H.J."/>
            <person name="Dunwell J.M."/>
            <person name="Nellist C.F."/>
            <person name="Harrison R.J."/>
        </authorList>
    </citation>
    <scope>NUCLEOTIDE SEQUENCE [LARGE SCALE GENOMIC DNA]</scope>
    <source>
        <strain evidence="3 6">SCRP324</strain>
        <strain evidence="4 5">SCRP333</strain>
    </source>
</reference>
<evidence type="ECO:0008006" key="7">
    <source>
        <dbReference type="Google" id="ProtNLM"/>
    </source>
</evidence>
<evidence type="ECO:0000313" key="5">
    <source>
        <dbReference type="Proteomes" id="UP000434957"/>
    </source>
</evidence>
<protein>
    <recommendedName>
        <fullName evidence="7">CCHC-type domain-containing protein</fullName>
    </recommendedName>
</protein>
<evidence type="ECO:0000313" key="6">
    <source>
        <dbReference type="Proteomes" id="UP000435112"/>
    </source>
</evidence>